<dbReference type="NCBIfam" id="TIGR02937">
    <property type="entry name" value="sigma70-ECF"/>
    <property type="match status" value="1"/>
</dbReference>
<dbReference type="InterPro" id="IPR013324">
    <property type="entry name" value="RNA_pol_sigma_r3/r4-like"/>
</dbReference>
<protein>
    <submittedName>
        <fullName evidence="7">RNA polymerase sigma-70 factor</fullName>
    </submittedName>
</protein>
<dbReference type="InterPro" id="IPR036388">
    <property type="entry name" value="WH-like_DNA-bd_sf"/>
</dbReference>
<gene>
    <name evidence="7" type="ORF">GCM10022395_02550</name>
</gene>
<comment type="caution">
    <text evidence="7">The sequence shown here is derived from an EMBL/GenBank/DDBJ whole genome shotgun (WGS) entry which is preliminary data.</text>
</comment>
<evidence type="ECO:0000313" key="8">
    <source>
        <dbReference type="Proteomes" id="UP001500954"/>
    </source>
</evidence>
<evidence type="ECO:0000259" key="6">
    <source>
        <dbReference type="Pfam" id="PF08281"/>
    </source>
</evidence>
<evidence type="ECO:0000256" key="3">
    <source>
        <dbReference type="ARBA" id="ARBA00023082"/>
    </source>
</evidence>
<dbReference type="PANTHER" id="PTHR43133">
    <property type="entry name" value="RNA POLYMERASE ECF-TYPE SIGMA FACTO"/>
    <property type="match status" value="1"/>
</dbReference>
<keyword evidence="3" id="KW-0731">Sigma factor</keyword>
<dbReference type="PANTHER" id="PTHR43133:SF46">
    <property type="entry name" value="RNA POLYMERASE SIGMA-70 FACTOR ECF SUBFAMILY"/>
    <property type="match status" value="1"/>
</dbReference>
<dbReference type="InterPro" id="IPR013249">
    <property type="entry name" value="RNA_pol_sigma70_r4_t2"/>
</dbReference>
<accession>A0ABP6WRV3</accession>
<dbReference type="InterPro" id="IPR013325">
    <property type="entry name" value="RNA_pol_sigma_r2"/>
</dbReference>
<organism evidence="7 8">
    <name type="scientific">Snuella lapsa</name>
    <dbReference type="NCBI Taxonomy" id="870481"/>
    <lineage>
        <taxon>Bacteria</taxon>
        <taxon>Pseudomonadati</taxon>
        <taxon>Bacteroidota</taxon>
        <taxon>Flavobacteriia</taxon>
        <taxon>Flavobacteriales</taxon>
        <taxon>Flavobacteriaceae</taxon>
        <taxon>Snuella</taxon>
    </lineage>
</organism>
<dbReference type="SUPFAM" id="SSF88659">
    <property type="entry name" value="Sigma3 and sigma4 domains of RNA polymerase sigma factors"/>
    <property type="match status" value="1"/>
</dbReference>
<evidence type="ECO:0000256" key="4">
    <source>
        <dbReference type="ARBA" id="ARBA00023163"/>
    </source>
</evidence>
<evidence type="ECO:0000256" key="1">
    <source>
        <dbReference type="ARBA" id="ARBA00010641"/>
    </source>
</evidence>
<name>A0ABP6WRV3_9FLAO</name>
<dbReference type="Pfam" id="PF04542">
    <property type="entry name" value="Sigma70_r2"/>
    <property type="match status" value="1"/>
</dbReference>
<comment type="similarity">
    <text evidence="1">Belongs to the sigma-70 factor family. ECF subfamily.</text>
</comment>
<dbReference type="SUPFAM" id="SSF88946">
    <property type="entry name" value="Sigma2 domain of RNA polymerase sigma factors"/>
    <property type="match status" value="1"/>
</dbReference>
<evidence type="ECO:0000259" key="5">
    <source>
        <dbReference type="Pfam" id="PF04542"/>
    </source>
</evidence>
<sequence>MILESDSKLIDAIKKGDTIAFNTLYTKYWEQLFSFVYNMSKSEALSKDIVQEVFISLWERREVLKIINVEAYLTQCAKFSFFQAYRKKKFNTETLHAEFENHLIDCITEENPEMVSSLMHLIETLPERRKEILYLSKFQNFSIKEIASELNISNQTVKNQMGLAIKQLKESLKKVALTLF</sequence>
<keyword evidence="4" id="KW-0804">Transcription</keyword>
<dbReference type="Proteomes" id="UP001500954">
    <property type="component" value="Unassembled WGS sequence"/>
</dbReference>
<evidence type="ECO:0000256" key="2">
    <source>
        <dbReference type="ARBA" id="ARBA00023015"/>
    </source>
</evidence>
<dbReference type="Gene3D" id="1.10.10.10">
    <property type="entry name" value="Winged helix-like DNA-binding domain superfamily/Winged helix DNA-binding domain"/>
    <property type="match status" value="1"/>
</dbReference>
<dbReference type="InterPro" id="IPR039425">
    <property type="entry name" value="RNA_pol_sigma-70-like"/>
</dbReference>
<evidence type="ECO:0000313" key="7">
    <source>
        <dbReference type="EMBL" id="GAA3554559.1"/>
    </source>
</evidence>
<keyword evidence="8" id="KW-1185">Reference proteome</keyword>
<reference evidence="8" key="1">
    <citation type="journal article" date="2019" name="Int. J. Syst. Evol. Microbiol.">
        <title>The Global Catalogue of Microorganisms (GCM) 10K type strain sequencing project: providing services to taxonomists for standard genome sequencing and annotation.</title>
        <authorList>
            <consortium name="The Broad Institute Genomics Platform"/>
            <consortium name="The Broad Institute Genome Sequencing Center for Infectious Disease"/>
            <person name="Wu L."/>
            <person name="Ma J."/>
        </authorList>
    </citation>
    <scope>NUCLEOTIDE SEQUENCE [LARGE SCALE GENOMIC DNA]</scope>
    <source>
        <strain evidence="8">JCM 17111</strain>
    </source>
</reference>
<proteinExistence type="inferred from homology"/>
<dbReference type="RefSeq" id="WP_345003910.1">
    <property type="nucleotide sequence ID" value="NZ_BAABCY010000010.1"/>
</dbReference>
<feature type="domain" description="RNA polymerase sigma-70 region 2" evidence="5">
    <location>
        <begin position="24"/>
        <end position="89"/>
    </location>
</feature>
<dbReference type="EMBL" id="BAABCY010000010">
    <property type="protein sequence ID" value="GAA3554559.1"/>
    <property type="molecule type" value="Genomic_DNA"/>
</dbReference>
<dbReference type="Pfam" id="PF08281">
    <property type="entry name" value="Sigma70_r4_2"/>
    <property type="match status" value="1"/>
</dbReference>
<dbReference type="InterPro" id="IPR007627">
    <property type="entry name" value="RNA_pol_sigma70_r2"/>
</dbReference>
<dbReference type="Gene3D" id="1.10.1740.10">
    <property type="match status" value="1"/>
</dbReference>
<dbReference type="CDD" id="cd06171">
    <property type="entry name" value="Sigma70_r4"/>
    <property type="match status" value="1"/>
</dbReference>
<keyword evidence="2" id="KW-0805">Transcription regulation</keyword>
<feature type="domain" description="RNA polymerase sigma factor 70 region 4 type 2" evidence="6">
    <location>
        <begin position="118"/>
        <end position="168"/>
    </location>
</feature>
<dbReference type="InterPro" id="IPR014284">
    <property type="entry name" value="RNA_pol_sigma-70_dom"/>
</dbReference>